<protein>
    <submittedName>
        <fullName evidence="2">DUF3108 domain-containing protein</fullName>
    </submittedName>
</protein>
<comment type="caution">
    <text evidence="2">The sequence shown here is derived from an EMBL/GenBank/DDBJ whole genome shotgun (WGS) entry which is preliminary data.</text>
</comment>
<gene>
    <name evidence="2" type="ORF">E5162_07590</name>
</gene>
<sequence length="266" mass="28466">MFASIASLALHAALAAQTAPAQAADAAAPVSVPEEITLNYSGSVWVLPVAEIAVNAIYPDGTYSASAQFESAGLLRWFDDTNIEAGVTGYRIGSSLQPYRYSHVNHASNKGRVVGIDFPDAVATPDVQPPFGSMGEPPADDEERAGALDPISAMLGLTLGMPVDTPGVCSGRLPVFDGKARYDLRFEQAGTERVRTRAWSGDALVCEAYLEPISGYDPGDRPSEEETRRPVVIYLADYDGIYVPVRFRANTQIGSINIQATRISVR</sequence>
<keyword evidence="3" id="KW-1185">Reference proteome</keyword>
<evidence type="ECO:0000313" key="2">
    <source>
        <dbReference type="EMBL" id="TGY92923.1"/>
    </source>
</evidence>
<proteinExistence type="predicted"/>
<dbReference type="EMBL" id="SRXV01000002">
    <property type="protein sequence ID" value="TGY92923.1"/>
    <property type="molecule type" value="Genomic_DNA"/>
</dbReference>
<keyword evidence="1" id="KW-0732">Signal</keyword>
<organism evidence="2 3">
    <name type="scientific">Marinicauda pacifica</name>
    <dbReference type="NCBI Taxonomy" id="1133559"/>
    <lineage>
        <taxon>Bacteria</taxon>
        <taxon>Pseudomonadati</taxon>
        <taxon>Pseudomonadota</taxon>
        <taxon>Alphaproteobacteria</taxon>
        <taxon>Maricaulales</taxon>
        <taxon>Maricaulaceae</taxon>
        <taxon>Marinicauda</taxon>
    </lineage>
</organism>
<evidence type="ECO:0000313" key="3">
    <source>
        <dbReference type="Proteomes" id="UP000305451"/>
    </source>
</evidence>
<feature type="chain" id="PRO_5020313878" evidence="1">
    <location>
        <begin position="24"/>
        <end position="266"/>
    </location>
</feature>
<dbReference type="Proteomes" id="UP000305451">
    <property type="component" value="Unassembled WGS sequence"/>
</dbReference>
<dbReference type="InterPro" id="IPR021457">
    <property type="entry name" value="DUF3108"/>
</dbReference>
<evidence type="ECO:0000256" key="1">
    <source>
        <dbReference type="SAM" id="SignalP"/>
    </source>
</evidence>
<name>A0A4S2HAY6_9PROT</name>
<feature type="signal peptide" evidence="1">
    <location>
        <begin position="1"/>
        <end position="23"/>
    </location>
</feature>
<dbReference type="Pfam" id="PF11306">
    <property type="entry name" value="DUF3108"/>
    <property type="match status" value="1"/>
</dbReference>
<reference evidence="2 3" key="1">
    <citation type="journal article" date="2013" name="Int. J. Syst. Evol. Microbiol.">
        <title>Marinicauda pacifica gen. nov., sp. nov., a prosthecate alphaproteobacterium of the family Hyphomonadaceae isolated from deep seawater.</title>
        <authorList>
            <person name="Zhang X.Y."/>
            <person name="Li G.W."/>
            <person name="Wang C.S."/>
            <person name="Zhang Y.J."/>
            <person name="Xu X.W."/>
            <person name="Li H."/>
            <person name="Liu A."/>
            <person name="Liu C."/>
            <person name="Xie B.B."/>
            <person name="Qin Q.L."/>
            <person name="Xu Z."/>
            <person name="Chen X.L."/>
            <person name="Zhou B.C."/>
            <person name="Zhang Y.Z."/>
        </authorList>
    </citation>
    <scope>NUCLEOTIDE SEQUENCE [LARGE SCALE GENOMIC DNA]</scope>
    <source>
        <strain evidence="2 3">P-1 km-3</strain>
    </source>
</reference>
<dbReference type="OrthoDB" id="7630100at2"/>
<accession>A0A4S2HAY6</accession>
<dbReference type="AlphaFoldDB" id="A0A4S2HAY6"/>
<dbReference type="RefSeq" id="WP_135944528.1">
    <property type="nucleotide sequence ID" value="NZ_BMEI01000002.1"/>
</dbReference>